<feature type="signal peptide" evidence="1">
    <location>
        <begin position="1"/>
        <end position="21"/>
    </location>
</feature>
<organism evidence="2 3">
    <name type="scientific">Ilex paraguariensis</name>
    <name type="common">yerba mate</name>
    <dbReference type="NCBI Taxonomy" id="185542"/>
    <lineage>
        <taxon>Eukaryota</taxon>
        <taxon>Viridiplantae</taxon>
        <taxon>Streptophyta</taxon>
        <taxon>Embryophyta</taxon>
        <taxon>Tracheophyta</taxon>
        <taxon>Spermatophyta</taxon>
        <taxon>Magnoliopsida</taxon>
        <taxon>eudicotyledons</taxon>
        <taxon>Gunneridae</taxon>
        <taxon>Pentapetalae</taxon>
        <taxon>asterids</taxon>
        <taxon>campanulids</taxon>
        <taxon>Aquifoliales</taxon>
        <taxon>Aquifoliaceae</taxon>
        <taxon>Ilex</taxon>
    </lineage>
</organism>
<dbReference type="Proteomes" id="UP001642360">
    <property type="component" value="Unassembled WGS sequence"/>
</dbReference>
<proteinExistence type="predicted"/>
<sequence length="67" mass="7566">MQVQVWAICRQSVFCLAVSWAVESFIEGNEGDELSSEKLQKLGWSYKAVEETLVHSVESYKQAGILE</sequence>
<name>A0ABC8QXM3_9AQUA</name>
<dbReference type="EMBL" id="CAUOFW020000748">
    <property type="protein sequence ID" value="CAK9136352.1"/>
    <property type="molecule type" value="Genomic_DNA"/>
</dbReference>
<dbReference type="AlphaFoldDB" id="A0ABC8QXM3"/>
<reference evidence="2 3" key="1">
    <citation type="submission" date="2024-02" db="EMBL/GenBank/DDBJ databases">
        <authorList>
            <person name="Vignale AGUSTIN F."/>
            <person name="Sosa J E."/>
            <person name="Modenutti C."/>
        </authorList>
    </citation>
    <scope>NUCLEOTIDE SEQUENCE [LARGE SCALE GENOMIC DNA]</scope>
</reference>
<evidence type="ECO:0000313" key="3">
    <source>
        <dbReference type="Proteomes" id="UP001642360"/>
    </source>
</evidence>
<evidence type="ECO:0000313" key="2">
    <source>
        <dbReference type="EMBL" id="CAK9136352.1"/>
    </source>
</evidence>
<evidence type="ECO:0000256" key="1">
    <source>
        <dbReference type="SAM" id="SignalP"/>
    </source>
</evidence>
<protein>
    <submittedName>
        <fullName evidence="2">Uncharacterized protein</fullName>
    </submittedName>
</protein>
<keyword evidence="3" id="KW-1185">Reference proteome</keyword>
<comment type="caution">
    <text evidence="2">The sequence shown here is derived from an EMBL/GenBank/DDBJ whole genome shotgun (WGS) entry which is preliminary data.</text>
</comment>
<accession>A0ABC8QXM3</accession>
<feature type="chain" id="PRO_5044857046" evidence="1">
    <location>
        <begin position="22"/>
        <end position="67"/>
    </location>
</feature>
<keyword evidence="1" id="KW-0732">Signal</keyword>
<gene>
    <name evidence="2" type="ORF">ILEXP_LOCUS3327</name>
</gene>